<feature type="region of interest" description="Disordered" evidence="2">
    <location>
        <begin position="1"/>
        <end position="70"/>
    </location>
</feature>
<feature type="compositionally biased region" description="Basic residues" evidence="2">
    <location>
        <begin position="112"/>
        <end position="129"/>
    </location>
</feature>
<gene>
    <name evidence="3" type="primary">TFC4</name>
    <name evidence="3" type="ORF">BN1211_1273</name>
    <name evidence="4" type="ORF">CYBJADRAFT_169837</name>
</gene>
<accession>A0A0H5C0U7</accession>
<dbReference type="InterPro" id="IPR039340">
    <property type="entry name" value="Tfc4/TFIIIC-102/Sfc4"/>
</dbReference>
<dbReference type="OMA" id="SSPNMKF"/>
<reference evidence="4 6" key="3">
    <citation type="journal article" date="2016" name="Proc. Natl. Acad. Sci. U.S.A.">
        <title>Comparative genomics of biotechnologically important yeasts.</title>
        <authorList>
            <person name="Riley R."/>
            <person name="Haridas S."/>
            <person name="Wolfe K.H."/>
            <person name="Lopes M.R."/>
            <person name="Hittinger C.T."/>
            <person name="Goeker M."/>
            <person name="Salamov A.A."/>
            <person name="Wisecaver J.H."/>
            <person name="Long T.M."/>
            <person name="Calvey C.H."/>
            <person name="Aerts A.L."/>
            <person name="Barry K.W."/>
            <person name="Choi C."/>
            <person name="Clum A."/>
            <person name="Coughlan A.Y."/>
            <person name="Deshpande S."/>
            <person name="Douglass A.P."/>
            <person name="Hanson S.J."/>
            <person name="Klenk H.-P."/>
            <person name="LaButti K.M."/>
            <person name="Lapidus A."/>
            <person name="Lindquist E.A."/>
            <person name="Lipzen A.M."/>
            <person name="Meier-Kolthoff J.P."/>
            <person name="Ohm R.A."/>
            <person name="Otillar R.P."/>
            <person name="Pangilinan J.L."/>
            <person name="Peng Y."/>
            <person name="Rokas A."/>
            <person name="Rosa C.A."/>
            <person name="Scheuner C."/>
            <person name="Sibirny A.A."/>
            <person name="Slot J.C."/>
            <person name="Stielow J.B."/>
            <person name="Sun H."/>
            <person name="Kurtzman C.P."/>
            <person name="Blackwell M."/>
            <person name="Grigoriev I.V."/>
            <person name="Jeffries T.W."/>
        </authorList>
    </citation>
    <scope>NUCLEOTIDE SEQUENCE [LARGE SCALE GENOMIC DNA]</scope>
    <source>
        <strain evidence="6">ATCC 18201 / CBS 1600 / BCRC 20928 / JCM 3617 / NBRC 0987 / NRRL Y-1542</strain>
        <strain evidence="4">NRRL Y-1542</strain>
    </source>
</reference>
<organism evidence="3 5">
    <name type="scientific">Cyberlindnera jadinii (strain ATCC 18201 / CBS 1600 / BCRC 20928 / JCM 3617 / NBRC 0987 / NRRL Y-1542)</name>
    <name type="common">Torula yeast</name>
    <name type="synonym">Candida utilis</name>
    <dbReference type="NCBI Taxonomy" id="983966"/>
    <lineage>
        <taxon>Eukaryota</taxon>
        <taxon>Fungi</taxon>
        <taxon>Dikarya</taxon>
        <taxon>Ascomycota</taxon>
        <taxon>Saccharomycotina</taxon>
        <taxon>Saccharomycetes</taxon>
        <taxon>Phaffomycetales</taxon>
        <taxon>Phaffomycetaceae</taxon>
        <taxon>Cyberlindnera</taxon>
    </lineage>
</organism>
<dbReference type="Pfam" id="PF13181">
    <property type="entry name" value="TPR_8"/>
    <property type="match status" value="1"/>
</dbReference>
<dbReference type="PANTHER" id="PTHR23082:SF0">
    <property type="entry name" value="GENERAL TRANSCRIPTION FACTOR 3C POLYPEPTIDE 3"/>
    <property type="match status" value="1"/>
</dbReference>
<evidence type="ECO:0000313" key="5">
    <source>
        <dbReference type="Proteomes" id="UP000038830"/>
    </source>
</evidence>
<dbReference type="SMART" id="SM00028">
    <property type="entry name" value="TPR"/>
    <property type="match status" value="6"/>
</dbReference>
<feature type="region of interest" description="Disordered" evidence="2">
    <location>
        <begin position="109"/>
        <end position="131"/>
    </location>
</feature>
<feature type="compositionally biased region" description="Acidic residues" evidence="2">
    <location>
        <begin position="52"/>
        <end position="62"/>
    </location>
</feature>
<accession>A0A1E4RUJ9</accession>
<feature type="repeat" description="TPR" evidence="1">
    <location>
        <begin position="923"/>
        <end position="956"/>
    </location>
</feature>
<dbReference type="Pfam" id="PF13432">
    <property type="entry name" value="TPR_16"/>
    <property type="match status" value="1"/>
</dbReference>
<evidence type="ECO:0000256" key="2">
    <source>
        <dbReference type="SAM" id="MobiDB-lite"/>
    </source>
</evidence>
<dbReference type="RefSeq" id="XP_020067920.1">
    <property type="nucleotide sequence ID" value="XM_020215950.1"/>
</dbReference>
<reference evidence="5" key="2">
    <citation type="journal article" date="2015" name="J. Biotechnol.">
        <title>The structure of the Cyberlindnera jadinii genome and its relation to Candida utilis analyzed by the occurrence of single nucleotide polymorphisms.</title>
        <authorList>
            <person name="Rupp O."/>
            <person name="Brinkrolf K."/>
            <person name="Buerth C."/>
            <person name="Kunigo M."/>
            <person name="Schneider J."/>
            <person name="Jaenicke S."/>
            <person name="Goesmann A."/>
            <person name="Puehler A."/>
            <person name="Jaeger K.-E."/>
            <person name="Ernst J.F."/>
        </authorList>
    </citation>
    <scope>NUCLEOTIDE SEQUENCE [LARGE SCALE GENOMIC DNA]</scope>
    <source>
        <strain evidence="5">ATCC 18201 / CBS 1600 / BCRC 20928 / JCM 3617 / NBRC 0987 / NRRL Y-1542</strain>
    </source>
</reference>
<dbReference type="Gene3D" id="1.25.40.10">
    <property type="entry name" value="Tetratricopeptide repeat domain"/>
    <property type="match status" value="3"/>
</dbReference>
<dbReference type="STRING" id="983966.A0A0H5C0U7"/>
<dbReference type="InterPro" id="IPR019734">
    <property type="entry name" value="TPR_rpt"/>
</dbReference>
<evidence type="ECO:0000313" key="3">
    <source>
        <dbReference type="EMBL" id="CEP21226.1"/>
    </source>
</evidence>
<dbReference type="EMBL" id="KV453948">
    <property type="protein sequence ID" value="ODV70881.1"/>
    <property type="molecule type" value="Genomic_DNA"/>
</dbReference>
<dbReference type="Proteomes" id="UP000038830">
    <property type="component" value="Unassembled WGS sequence"/>
</dbReference>
<dbReference type="AlphaFoldDB" id="A0A0H5C0U7"/>
<dbReference type="OrthoDB" id="9991317at2759"/>
<dbReference type="GeneID" id="30990346"/>
<name>A0A0H5C0U7_CYBJN</name>
<dbReference type="PROSITE" id="PS50293">
    <property type="entry name" value="TPR_REGION"/>
    <property type="match status" value="1"/>
</dbReference>
<evidence type="ECO:0000256" key="1">
    <source>
        <dbReference type="PROSITE-ProRule" id="PRU00339"/>
    </source>
</evidence>
<dbReference type="Pfam" id="PF13174">
    <property type="entry name" value="TPR_6"/>
    <property type="match status" value="1"/>
</dbReference>
<reference evidence="3" key="1">
    <citation type="submission" date="2014-12" db="EMBL/GenBank/DDBJ databases">
        <authorList>
            <person name="Jaenicke S."/>
        </authorList>
    </citation>
    <scope>NUCLEOTIDE SEQUENCE [LARGE SCALE GENOMIC DNA]</scope>
    <source>
        <strain evidence="3">CBS1600</strain>
    </source>
</reference>
<evidence type="ECO:0000313" key="6">
    <source>
        <dbReference type="Proteomes" id="UP000094389"/>
    </source>
</evidence>
<dbReference type="GO" id="GO:0000127">
    <property type="term" value="C:transcription factor TFIIIC complex"/>
    <property type="evidence" value="ECO:0007669"/>
    <property type="project" value="TreeGrafter"/>
</dbReference>
<dbReference type="PANTHER" id="PTHR23082">
    <property type="entry name" value="TRANSCRIPTION INITIATION FACTOR IIIC TFIIIC , POLYPEPTIDE 3-RELATED"/>
    <property type="match status" value="1"/>
</dbReference>
<evidence type="ECO:0000313" key="4">
    <source>
        <dbReference type="EMBL" id="ODV70881.1"/>
    </source>
</evidence>
<feature type="repeat" description="TPR" evidence="1">
    <location>
        <begin position="475"/>
        <end position="508"/>
    </location>
</feature>
<proteinExistence type="predicted"/>
<keyword evidence="6" id="KW-1185">Reference proteome</keyword>
<protein>
    <submittedName>
        <fullName evidence="3">TFC4 protein</fullName>
    </submittedName>
    <submittedName>
        <fullName evidence="4">TPR-like protein</fullName>
    </submittedName>
</protein>
<sequence length="993" mass="115305">MGANTVDPELQGLGNEDDILSGIDVSSMMQGGDGEEDGDDGQDIGQQNVYDFSDEEEEEEELAERGYNAEQEAIERDLLDAFNSDSDDWEVDDDDEGTDDDLKALLRETHSTKRKRSAKSSKGAKKRLTSVRPAKELDPEIRVLLSEANECFVARQYERAELKFKEVIKKDPRNFPAYKSLGEIYLLLNDPNKSCNTWFLAAHLRPTDGEFWAFVARQSRELGHTSQALYCLRRAVTVGYRTFDVLLERSILYRENGSYGRASETLQKMLELFPKEPAVLRELALIYNQLNRVNDAIALYLKLFEKNINHRNAVQMGEDVTNEKPFPVFDWSSLNILAELFVNQKNYAIAIRTIKHISRWIQERESEEFWEYVTDDSEFDERRYENAHFEALPDILKNKSHKLPIDIRVKLGSLRLSLDNIDEALVHYNFLLNDNINETSDLFLEAAQKLEAAQLFADAIKFYVPLSKIQEFQTAQLYSSLARCSTELGKYTDAKQYYNIALEMEPDNLDMMLSLVEVLYYLEEVEESQELLDRVNFLRAIDQTQKTNEDVTVDDELSKLPSTGGALIENEVRVKKKSRLTEAEKQEREARITQNVIEKFNRAQRLYQGVEQGDKVAAATWIQLTSELIELFCNVKNFFPKDRSRQFKGIIMRTKGLNMDIDSKIERISELYEGFTSKMEERVVLTSKQEFRGITYDQWFSLFMQYALAVGKFDNPEDANSIIDNAKSINVFYHDKQRERIMNLVKLALVIKTDDSKNILNSIRQVVNMYQFNRDLFRMFMLVQPSGKMCTENFISINHQKYFLRQLKGYDSLKLRKHIAGMANIVNKDLDPKGHDNVYIMHIYACLLFTNRSYVPSLVYLTRIYKNIKNEPLICLLTGLAHVHRSMQRSSTNRHMELLQGLKYMMEYFEIRSSSNSTRLEHQEALYNLGRVYHLLGLVSIAVEYYNRVLTEYDDLDIEQDLKRQTAYNLVLIYNNSGNTRLSNSIMEKYLTI</sequence>
<feature type="repeat" description="TPR" evidence="1">
    <location>
        <begin position="243"/>
        <end position="276"/>
    </location>
</feature>
<dbReference type="PROSITE" id="PS50005">
    <property type="entry name" value="TPR"/>
    <property type="match status" value="3"/>
</dbReference>
<dbReference type="GO" id="GO:0006383">
    <property type="term" value="P:transcription by RNA polymerase III"/>
    <property type="evidence" value="ECO:0007669"/>
    <property type="project" value="InterPro"/>
</dbReference>
<dbReference type="EMBL" id="CDQK01000002">
    <property type="protein sequence ID" value="CEP21226.1"/>
    <property type="molecule type" value="Genomic_DNA"/>
</dbReference>
<feature type="compositionally biased region" description="Acidic residues" evidence="2">
    <location>
        <begin position="33"/>
        <end position="42"/>
    </location>
</feature>
<dbReference type="SUPFAM" id="SSF48452">
    <property type="entry name" value="TPR-like"/>
    <property type="match status" value="2"/>
</dbReference>
<keyword evidence="1" id="KW-0802">TPR repeat</keyword>
<dbReference type="Proteomes" id="UP000094389">
    <property type="component" value="Unassembled WGS sequence"/>
</dbReference>
<dbReference type="InterPro" id="IPR011990">
    <property type="entry name" value="TPR-like_helical_dom_sf"/>
</dbReference>